<evidence type="ECO:0000259" key="8">
    <source>
        <dbReference type="PROSITE" id="PS50110"/>
    </source>
</evidence>
<gene>
    <name evidence="10" type="ORF">US29_C0041G0003</name>
</gene>
<dbReference type="Gene3D" id="3.40.50.2300">
    <property type="match status" value="1"/>
</dbReference>
<comment type="caution">
    <text evidence="6">Lacks conserved residue(s) required for the propagation of feature annotation.</text>
</comment>
<keyword evidence="5" id="KW-0804">Transcription</keyword>
<dbReference type="PANTHER" id="PTHR48111">
    <property type="entry name" value="REGULATOR OF RPOS"/>
    <property type="match status" value="1"/>
</dbReference>
<dbReference type="InterPro" id="IPR001789">
    <property type="entry name" value="Sig_transdc_resp-reg_receiver"/>
</dbReference>
<feature type="domain" description="Response regulatory" evidence="8">
    <location>
        <begin position="2"/>
        <end position="116"/>
    </location>
</feature>
<evidence type="ECO:0000256" key="2">
    <source>
        <dbReference type="ARBA" id="ARBA00023012"/>
    </source>
</evidence>
<dbReference type="SMART" id="SM00448">
    <property type="entry name" value="REC"/>
    <property type="match status" value="1"/>
</dbReference>
<keyword evidence="3" id="KW-0805">Transcription regulation</keyword>
<dbReference type="Proteomes" id="UP000033886">
    <property type="component" value="Unassembled WGS sequence"/>
</dbReference>
<dbReference type="InterPro" id="IPR001867">
    <property type="entry name" value="OmpR/PhoB-type_DNA-bd"/>
</dbReference>
<evidence type="ECO:0000259" key="9">
    <source>
        <dbReference type="PROSITE" id="PS51755"/>
    </source>
</evidence>
<dbReference type="InterPro" id="IPR011006">
    <property type="entry name" value="CheY-like_superfamily"/>
</dbReference>
<reference evidence="10 11" key="1">
    <citation type="journal article" date="2015" name="Nature">
        <title>rRNA introns, odd ribosomes, and small enigmatic genomes across a large radiation of phyla.</title>
        <authorList>
            <person name="Brown C.T."/>
            <person name="Hug L.A."/>
            <person name="Thomas B.C."/>
            <person name="Sharon I."/>
            <person name="Castelle C.J."/>
            <person name="Singh A."/>
            <person name="Wilkins M.J."/>
            <person name="Williams K.H."/>
            <person name="Banfield J.F."/>
        </authorList>
    </citation>
    <scope>NUCLEOTIDE SEQUENCE [LARGE SCALE GENOMIC DNA]</scope>
</reference>
<evidence type="ECO:0000256" key="6">
    <source>
        <dbReference type="PROSITE-ProRule" id="PRU00169"/>
    </source>
</evidence>
<dbReference type="PROSITE" id="PS51755">
    <property type="entry name" value="OMPR_PHOB"/>
    <property type="match status" value="1"/>
</dbReference>
<sequence length="225" mass="26280">MNILIIENSPTLSQLLQKALESYRYNTTLDDENFQSKSLISKKIFDFVILNTNMGKELTVEILDYIKKTDKDTKVLGVCNKGSWVEKVDFLNHGGDDVLTYPFPVQELLARIQSLIRRPKSYVDENLYLGDYVLDTKNRVVTKDEKDINLRRKEYSLFEYLARNKNRAISRCELLDHVWDYREYVGSNTIDVHIKRLRDKLEDKNLINTIHGVGYKIKAKKPKAS</sequence>
<dbReference type="Gene3D" id="1.10.10.10">
    <property type="entry name" value="Winged helix-like DNA-binding domain superfamily/Winged helix DNA-binding domain"/>
    <property type="match status" value="1"/>
</dbReference>
<proteinExistence type="predicted"/>
<organism evidence="10 11">
    <name type="scientific">candidate division WS6 bacterium GW2011_GWF1_36_8</name>
    <dbReference type="NCBI Taxonomy" id="1619098"/>
    <lineage>
        <taxon>Bacteria</taxon>
        <taxon>Candidatus Dojkabacteria</taxon>
    </lineage>
</organism>
<evidence type="ECO:0000256" key="7">
    <source>
        <dbReference type="PROSITE-ProRule" id="PRU01091"/>
    </source>
</evidence>
<dbReference type="GO" id="GO:0032993">
    <property type="term" value="C:protein-DNA complex"/>
    <property type="evidence" value="ECO:0007669"/>
    <property type="project" value="TreeGrafter"/>
</dbReference>
<evidence type="ECO:0000256" key="5">
    <source>
        <dbReference type="ARBA" id="ARBA00023163"/>
    </source>
</evidence>
<dbReference type="InterPro" id="IPR039420">
    <property type="entry name" value="WalR-like"/>
</dbReference>
<dbReference type="PANTHER" id="PTHR48111:SF22">
    <property type="entry name" value="REGULATOR OF RPOS"/>
    <property type="match status" value="1"/>
</dbReference>
<dbReference type="AlphaFoldDB" id="A0A0G0F8Z9"/>
<accession>A0A0G0F8Z9</accession>
<dbReference type="GO" id="GO:0000976">
    <property type="term" value="F:transcription cis-regulatory region binding"/>
    <property type="evidence" value="ECO:0007669"/>
    <property type="project" value="TreeGrafter"/>
</dbReference>
<dbReference type="SUPFAM" id="SSF46894">
    <property type="entry name" value="C-terminal effector domain of the bipartite response regulators"/>
    <property type="match status" value="1"/>
</dbReference>
<evidence type="ECO:0000256" key="1">
    <source>
        <dbReference type="ARBA" id="ARBA00022553"/>
    </source>
</evidence>
<protein>
    <submittedName>
        <fullName evidence="10">Two-component system signal transduction response regulator</fullName>
    </submittedName>
</protein>
<keyword evidence="4 7" id="KW-0238">DNA-binding</keyword>
<dbReference type="InterPro" id="IPR016032">
    <property type="entry name" value="Sig_transdc_resp-reg_C-effctor"/>
</dbReference>
<keyword evidence="1" id="KW-0597">Phosphoprotein</keyword>
<dbReference type="GO" id="GO:0005829">
    <property type="term" value="C:cytosol"/>
    <property type="evidence" value="ECO:0007669"/>
    <property type="project" value="TreeGrafter"/>
</dbReference>
<dbReference type="CDD" id="cd00383">
    <property type="entry name" value="trans_reg_C"/>
    <property type="match status" value="1"/>
</dbReference>
<evidence type="ECO:0000256" key="4">
    <source>
        <dbReference type="ARBA" id="ARBA00023125"/>
    </source>
</evidence>
<feature type="DNA-binding region" description="OmpR/PhoB-type" evidence="7">
    <location>
        <begin position="124"/>
        <end position="219"/>
    </location>
</feature>
<name>A0A0G0F8Z9_9BACT</name>
<comment type="caution">
    <text evidence="10">The sequence shown here is derived from an EMBL/GenBank/DDBJ whole genome shotgun (WGS) entry which is preliminary data.</text>
</comment>
<dbReference type="GO" id="GO:0006355">
    <property type="term" value="P:regulation of DNA-templated transcription"/>
    <property type="evidence" value="ECO:0007669"/>
    <property type="project" value="InterPro"/>
</dbReference>
<dbReference type="PROSITE" id="PS50110">
    <property type="entry name" value="RESPONSE_REGULATORY"/>
    <property type="match status" value="1"/>
</dbReference>
<dbReference type="SUPFAM" id="SSF52172">
    <property type="entry name" value="CheY-like"/>
    <property type="match status" value="1"/>
</dbReference>
<feature type="domain" description="OmpR/PhoB-type" evidence="9">
    <location>
        <begin position="124"/>
        <end position="219"/>
    </location>
</feature>
<dbReference type="Pfam" id="PF00072">
    <property type="entry name" value="Response_reg"/>
    <property type="match status" value="1"/>
</dbReference>
<evidence type="ECO:0000256" key="3">
    <source>
        <dbReference type="ARBA" id="ARBA00023015"/>
    </source>
</evidence>
<dbReference type="EMBL" id="LBSK01000041">
    <property type="protein sequence ID" value="KKQ15598.1"/>
    <property type="molecule type" value="Genomic_DNA"/>
</dbReference>
<evidence type="ECO:0000313" key="11">
    <source>
        <dbReference type="Proteomes" id="UP000033886"/>
    </source>
</evidence>
<dbReference type="InterPro" id="IPR036388">
    <property type="entry name" value="WH-like_DNA-bd_sf"/>
</dbReference>
<keyword evidence="2" id="KW-0902">Two-component regulatory system</keyword>
<evidence type="ECO:0000313" key="10">
    <source>
        <dbReference type="EMBL" id="KKQ15598.1"/>
    </source>
</evidence>
<dbReference type="SMART" id="SM00862">
    <property type="entry name" value="Trans_reg_C"/>
    <property type="match status" value="1"/>
</dbReference>
<dbReference type="GO" id="GO:0000156">
    <property type="term" value="F:phosphorelay response regulator activity"/>
    <property type="evidence" value="ECO:0007669"/>
    <property type="project" value="TreeGrafter"/>
</dbReference>
<dbReference type="Pfam" id="PF00486">
    <property type="entry name" value="Trans_reg_C"/>
    <property type="match status" value="1"/>
</dbReference>